<reference evidence="2" key="1">
    <citation type="submission" date="2018-11" db="EMBL/GenBank/DDBJ databases">
        <authorList>
            <person name="Alioto T."/>
            <person name="Alioto T."/>
        </authorList>
    </citation>
    <scope>NUCLEOTIDE SEQUENCE</scope>
</reference>
<sequence length="159" mass="18044">MIHTTKQEGETKKTISNDEGEIDNEPVAKKSKYELGLEEHPLDKDPTFYGLLDAQSALDIDYLTVVAETEPSESLNFLLSSMDIISSKEQEIIQDPMPNQTCQTLKSPDQEFLKHQTLSEQLNFIEKQNGTIREARNISFEQMSNISTSIDTVQSNLQY</sequence>
<organism evidence="2 3">
    <name type="scientific">Mytilus galloprovincialis</name>
    <name type="common">Mediterranean mussel</name>
    <dbReference type="NCBI Taxonomy" id="29158"/>
    <lineage>
        <taxon>Eukaryota</taxon>
        <taxon>Metazoa</taxon>
        <taxon>Spiralia</taxon>
        <taxon>Lophotrochozoa</taxon>
        <taxon>Mollusca</taxon>
        <taxon>Bivalvia</taxon>
        <taxon>Autobranchia</taxon>
        <taxon>Pteriomorphia</taxon>
        <taxon>Mytilida</taxon>
        <taxon>Mytiloidea</taxon>
        <taxon>Mytilidae</taxon>
        <taxon>Mytilinae</taxon>
        <taxon>Mytilus</taxon>
    </lineage>
</organism>
<feature type="compositionally biased region" description="Basic and acidic residues" evidence="1">
    <location>
        <begin position="1"/>
        <end position="16"/>
    </location>
</feature>
<dbReference type="Proteomes" id="UP000596742">
    <property type="component" value="Unassembled WGS sequence"/>
</dbReference>
<evidence type="ECO:0000313" key="3">
    <source>
        <dbReference type="Proteomes" id="UP000596742"/>
    </source>
</evidence>
<dbReference type="AlphaFoldDB" id="A0A8B6FEG5"/>
<comment type="caution">
    <text evidence="2">The sequence shown here is derived from an EMBL/GenBank/DDBJ whole genome shotgun (WGS) entry which is preliminary data.</text>
</comment>
<accession>A0A8B6FEG5</accession>
<protein>
    <submittedName>
        <fullName evidence="2">Uncharacterized protein</fullName>
    </submittedName>
</protein>
<dbReference type="EMBL" id="UYJE01006740">
    <property type="protein sequence ID" value="VDI48471.1"/>
    <property type="molecule type" value="Genomic_DNA"/>
</dbReference>
<keyword evidence="3" id="KW-1185">Reference proteome</keyword>
<name>A0A8B6FEG5_MYTGA</name>
<evidence type="ECO:0000313" key="2">
    <source>
        <dbReference type="EMBL" id="VDI48471.1"/>
    </source>
</evidence>
<feature type="region of interest" description="Disordered" evidence="1">
    <location>
        <begin position="1"/>
        <end position="27"/>
    </location>
</feature>
<proteinExistence type="predicted"/>
<evidence type="ECO:0000256" key="1">
    <source>
        <dbReference type="SAM" id="MobiDB-lite"/>
    </source>
</evidence>
<gene>
    <name evidence="2" type="ORF">MGAL_10B002219</name>
</gene>